<evidence type="ECO:0000313" key="1">
    <source>
        <dbReference type="EMBL" id="KAF2858009.1"/>
    </source>
</evidence>
<dbReference type="OrthoDB" id="3827811at2759"/>
<proteinExistence type="predicted"/>
<gene>
    <name evidence="1" type="ORF">K470DRAFT_260230</name>
</gene>
<reference evidence="1" key="1">
    <citation type="journal article" date="2020" name="Stud. Mycol.">
        <title>101 Dothideomycetes genomes: a test case for predicting lifestyles and emergence of pathogens.</title>
        <authorList>
            <person name="Haridas S."/>
            <person name="Albert R."/>
            <person name="Binder M."/>
            <person name="Bloem J."/>
            <person name="Labutti K."/>
            <person name="Salamov A."/>
            <person name="Andreopoulos B."/>
            <person name="Baker S."/>
            <person name="Barry K."/>
            <person name="Bills G."/>
            <person name="Bluhm B."/>
            <person name="Cannon C."/>
            <person name="Castanera R."/>
            <person name="Culley D."/>
            <person name="Daum C."/>
            <person name="Ezra D."/>
            <person name="Gonzalez J."/>
            <person name="Henrissat B."/>
            <person name="Kuo A."/>
            <person name="Liang C."/>
            <person name="Lipzen A."/>
            <person name="Lutzoni F."/>
            <person name="Magnuson J."/>
            <person name="Mondo S."/>
            <person name="Nolan M."/>
            <person name="Ohm R."/>
            <person name="Pangilinan J."/>
            <person name="Park H.-J."/>
            <person name="Ramirez L."/>
            <person name="Alfaro M."/>
            <person name="Sun H."/>
            <person name="Tritt A."/>
            <person name="Yoshinaga Y."/>
            <person name="Zwiers L.-H."/>
            <person name="Turgeon B."/>
            <person name="Goodwin S."/>
            <person name="Spatafora J."/>
            <person name="Crous P."/>
            <person name="Grigoriev I."/>
        </authorList>
    </citation>
    <scope>NUCLEOTIDE SEQUENCE</scope>
    <source>
        <strain evidence="1">CBS 480.64</strain>
    </source>
</reference>
<sequence length="347" mass="40221">MQSAHWHLELLWRTRDQRVIILKSLSNPFPDPPRGRNIRPPAKRLPLLPHALPGESYSDVFRRALDSARDATHFRRILHAQLLLCETPRHLNRAVAAALIRGRKHQMILPKLTESIVCALYALRRCASDGAVLNVITGIIARFTVYGVPVSSAYYHLGVKFAARARSLDAMRKYLAVFRQGKCRMTNTLFRAIAAKCSIGHRGLGEIRNGRWRRDDLLQVCTGFNDCEGLQEKNKFHLETWLDRDDAQCFYAWMALLSLCKAEDEIWHEWERWKKGKHCSKASAAWFVEHLAHAGGLQRAWLIVYQTHLDFDVLERRTKVKLLQRPEMALEWTEDMQAEWESLHNEQ</sequence>
<keyword evidence="2" id="KW-1185">Reference proteome</keyword>
<organism evidence="1 2">
    <name type="scientific">Piedraia hortae CBS 480.64</name>
    <dbReference type="NCBI Taxonomy" id="1314780"/>
    <lineage>
        <taxon>Eukaryota</taxon>
        <taxon>Fungi</taxon>
        <taxon>Dikarya</taxon>
        <taxon>Ascomycota</taxon>
        <taxon>Pezizomycotina</taxon>
        <taxon>Dothideomycetes</taxon>
        <taxon>Dothideomycetidae</taxon>
        <taxon>Capnodiales</taxon>
        <taxon>Piedraiaceae</taxon>
        <taxon>Piedraia</taxon>
    </lineage>
</organism>
<dbReference type="Proteomes" id="UP000799421">
    <property type="component" value="Unassembled WGS sequence"/>
</dbReference>
<evidence type="ECO:0000313" key="2">
    <source>
        <dbReference type="Proteomes" id="UP000799421"/>
    </source>
</evidence>
<protein>
    <submittedName>
        <fullName evidence="1">Uncharacterized protein</fullName>
    </submittedName>
</protein>
<name>A0A6A7BTF0_9PEZI</name>
<accession>A0A6A7BTF0</accession>
<dbReference type="EMBL" id="MU006020">
    <property type="protein sequence ID" value="KAF2858009.1"/>
    <property type="molecule type" value="Genomic_DNA"/>
</dbReference>
<dbReference type="AlphaFoldDB" id="A0A6A7BTF0"/>